<dbReference type="KEGG" id="foc:113215117"/>
<dbReference type="Proteomes" id="UP000504606">
    <property type="component" value="Unplaced"/>
</dbReference>
<proteinExistence type="predicted"/>
<dbReference type="OrthoDB" id="416437at2759"/>
<sequence>MSSPRTMAFPYLFPTGRSGCTTKIHTADYFKFLMEYSDRRFSCHPTFRFFALNSMMRWNALTNGRVFIRNNPRFNDMTAADLRRRIRAGERNILKQALYHGNKLKGTRHAADLHWSDFFRLVSPGEDFETMTETRRQQLLCENPHIADTFFAERTKFFIRNVFKVKYNVKDYWFRFEYQHRGSPHVHCIVYLDGAPDVSNLKDASQEHLNAVIRYFDSLVSTMNPGKDLPPADIHPCRKKFSEVTG</sequence>
<feature type="domain" description="Helitron helicase-like" evidence="1">
    <location>
        <begin position="29"/>
        <end position="190"/>
    </location>
</feature>
<evidence type="ECO:0000313" key="3">
    <source>
        <dbReference type="RefSeq" id="XP_052119454.1"/>
    </source>
</evidence>
<dbReference type="RefSeq" id="XP_052119454.1">
    <property type="nucleotide sequence ID" value="XM_052263494.1"/>
</dbReference>
<evidence type="ECO:0000259" key="1">
    <source>
        <dbReference type="Pfam" id="PF14214"/>
    </source>
</evidence>
<reference evidence="3" key="1">
    <citation type="submission" date="2025-08" db="UniProtKB">
        <authorList>
            <consortium name="RefSeq"/>
        </authorList>
    </citation>
    <scope>IDENTIFICATION</scope>
    <source>
        <tissue evidence="3">Whole organism</tissue>
    </source>
</reference>
<gene>
    <name evidence="3" type="primary">LOC113215117</name>
</gene>
<dbReference type="AlphaFoldDB" id="A0A9C6TYA2"/>
<organism evidence="2 3">
    <name type="scientific">Frankliniella occidentalis</name>
    <name type="common">Western flower thrips</name>
    <name type="synonym">Euthrips occidentalis</name>
    <dbReference type="NCBI Taxonomy" id="133901"/>
    <lineage>
        <taxon>Eukaryota</taxon>
        <taxon>Metazoa</taxon>
        <taxon>Ecdysozoa</taxon>
        <taxon>Arthropoda</taxon>
        <taxon>Hexapoda</taxon>
        <taxon>Insecta</taxon>
        <taxon>Pterygota</taxon>
        <taxon>Neoptera</taxon>
        <taxon>Paraneoptera</taxon>
        <taxon>Thysanoptera</taxon>
        <taxon>Terebrantia</taxon>
        <taxon>Thripoidea</taxon>
        <taxon>Thripidae</taxon>
        <taxon>Frankliniella</taxon>
    </lineage>
</organism>
<accession>A0A9C6TYA2</accession>
<dbReference type="InterPro" id="IPR025476">
    <property type="entry name" value="Helitron_helicase-like"/>
</dbReference>
<protein>
    <submittedName>
        <fullName evidence="3">Uncharacterized protein LOC113215117 isoform X1</fullName>
    </submittedName>
</protein>
<dbReference type="GeneID" id="113215117"/>
<evidence type="ECO:0000313" key="2">
    <source>
        <dbReference type="Proteomes" id="UP000504606"/>
    </source>
</evidence>
<dbReference type="Pfam" id="PF14214">
    <property type="entry name" value="Helitron_like_N"/>
    <property type="match status" value="1"/>
</dbReference>
<keyword evidence="2" id="KW-1185">Reference proteome</keyword>
<name>A0A9C6TYA2_FRAOC</name>